<dbReference type="AlphaFoldDB" id="A0A9P8ETA9"/>
<evidence type="ECO:0000313" key="4">
    <source>
        <dbReference type="EMBL" id="KAG9698239.1"/>
    </source>
</evidence>
<dbReference type="PANTHER" id="PTHR43544:SF7">
    <property type="entry name" value="NADB-LER2"/>
    <property type="match status" value="1"/>
</dbReference>
<dbReference type="PANTHER" id="PTHR43544">
    <property type="entry name" value="SHORT-CHAIN DEHYDROGENASE/REDUCTASE"/>
    <property type="match status" value="1"/>
</dbReference>
<dbReference type="Proteomes" id="UP000779574">
    <property type="component" value="Unassembled WGS sequence"/>
</dbReference>
<proteinExistence type="inferred from homology"/>
<dbReference type="InterPro" id="IPR002347">
    <property type="entry name" value="SDR_fam"/>
</dbReference>
<name>A0A9P8ETA9_AURME</name>
<accession>A0A9P8ETA9</accession>
<evidence type="ECO:0000256" key="2">
    <source>
        <dbReference type="ARBA" id="ARBA00022857"/>
    </source>
</evidence>
<dbReference type="SUPFAM" id="SSF51735">
    <property type="entry name" value="NAD(P)-binding Rossmann-fold domains"/>
    <property type="match status" value="1"/>
</dbReference>
<evidence type="ECO:0000313" key="5">
    <source>
        <dbReference type="Proteomes" id="UP000779574"/>
    </source>
</evidence>
<dbReference type="InterPro" id="IPR036291">
    <property type="entry name" value="NAD(P)-bd_dom_sf"/>
</dbReference>
<keyword evidence="3" id="KW-0560">Oxidoreductase</keyword>
<dbReference type="Gene3D" id="3.40.50.720">
    <property type="entry name" value="NAD(P)-binding Rossmann-like Domain"/>
    <property type="match status" value="1"/>
</dbReference>
<sequence>MPYTVLISGANKGLGLGLLEKYLSRPDTTAIATVRDPSSKEAQALHSIPKASGTNLLIVKVESTSDTDCATAISTIQDQGVSHLDLVIANAGYYSVPPEPQVAKISTKLLMEHVDVNAAGPIRLFQATLPLLQKAKKPVFMYMSTLAGSITATGDVPFPVGVYGASKAAGNFLTRRAHQEHPELIIFAMHPGAVKTPGAMPVIDSLNMDKNFPDMFVEIDKSVDGMVNRIDGATKEDTSGKFWSFDGSILPW</sequence>
<gene>
    <name evidence="4" type="ORF">KCU76_g2415</name>
</gene>
<dbReference type="EMBL" id="JAHFXF010000058">
    <property type="protein sequence ID" value="KAG9698239.1"/>
    <property type="molecule type" value="Genomic_DNA"/>
</dbReference>
<dbReference type="PRINTS" id="PR00081">
    <property type="entry name" value="GDHRDH"/>
</dbReference>
<dbReference type="CDD" id="cd05325">
    <property type="entry name" value="carb_red_sniffer_like_SDR_c"/>
    <property type="match status" value="1"/>
</dbReference>
<organism evidence="4 5">
    <name type="scientific">Aureobasidium melanogenum</name>
    <name type="common">Aureobasidium pullulans var. melanogenum</name>
    <dbReference type="NCBI Taxonomy" id="46634"/>
    <lineage>
        <taxon>Eukaryota</taxon>
        <taxon>Fungi</taxon>
        <taxon>Dikarya</taxon>
        <taxon>Ascomycota</taxon>
        <taxon>Pezizomycotina</taxon>
        <taxon>Dothideomycetes</taxon>
        <taxon>Dothideomycetidae</taxon>
        <taxon>Dothideales</taxon>
        <taxon>Saccotheciaceae</taxon>
        <taxon>Aureobasidium</taxon>
    </lineage>
</organism>
<dbReference type="GO" id="GO:0016491">
    <property type="term" value="F:oxidoreductase activity"/>
    <property type="evidence" value="ECO:0007669"/>
    <property type="project" value="UniProtKB-KW"/>
</dbReference>
<keyword evidence="2" id="KW-0521">NADP</keyword>
<evidence type="ECO:0000256" key="3">
    <source>
        <dbReference type="ARBA" id="ARBA00023002"/>
    </source>
</evidence>
<comment type="caution">
    <text evidence="4">The sequence shown here is derived from an EMBL/GenBank/DDBJ whole genome shotgun (WGS) entry which is preliminary data.</text>
</comment>
<dbReference type="Pfam" id="PF00106">
    <property type="entry name" value="adh_short"/>
    <property type="match status" value="1"/>
</dbReference>
<reference evidence="4" key="2">
    <citation type="submission" date="2021-08" db="EMBL/GenBank/DDBJ databases">
        <authorList>
            <person name="Gostincar C."/>
            <person name="Sun X."/>
            <person name="Song Z."/>
            <person name="Gunde-Cimerman N."/>
        </authorList>
    </citation>
    <scope>NUCLEOTIDE SEQUENCE</scope>
    <source>
        <strain evidence="4">EXF-9911</strain>
    </source>
</reference>
<dbReference type="InterPro" id="IPR051468">
    <property type="entry name" value="Fungal_SecMetab_SDRs"/>
</dbReference>
<dbReference type="GO" id="GO:0005737">
    <property type="term" value="C:cytoplasm"/>
    <property type="evidence" value="ECO:0007669"/>
    <property type="project" value="TreeGrafter"/>
</dbReference>
<comment type="similarity">
    <text evidence="1">Belongs to the short-chain dehydrogenases/reductases (SDR) family.</text>
</comment>
<protein>
    <submittedName>
        <fullName evidence="4">Aflatoxin biosynthesis ketoreductase-like protein nor-1</fullName>
    </submittedName>
</protein>
<feature type="non-terminal residue" evidence="4">
    <location>
        <position position="1"/>
    </location>
</feature>
<evidence type="ECO:0000256" key="1">
    <source>
        <dbReference type="ARBA" id="ARBA00006484"/>
    </source>
</evidence>
<reference evidence="4" key="1">
    <citation type="journal article" date="2021" name="J Fungi (Basel)">
        <title>Virulence traits and population genomics of the black yeast Aureobasidium melanogenum.</title>
        <authorList>
            <person name="Cernosa A."/>
            <person name="Sun X."/>
            <person name="Gostincar C."/>
            <person name="Fang C."/>
            <person name="Gunde-Cimerman N."/>
            <person name="Song Z."/>
        </authorList>
    </citation>
    <scope>NUCLEOTIDE SEQUENCE</scope>
    <source>
        <strain evidence="4">EXF-9911</strain>
    </source>
</reference>